<dbReference type="Pfam" id="PF14261">
    <property type="entry name" value="DUF4351"/>
    <property type="match status" value="1"/>
</dbReference>
<evidence type="ECO:0000313" key="3">
    <source>
        <dbReference type="Proteomes" id="UP000662904"/>
    </source>
</evidence>
<feature type="domain" description="DUF4351" evidence="1">
    <location>
        <begin position="165"/>
        <end position="223"/>
    </location>
</feature>
<dbReference type="KEGG" id="kme:H0A61_00253"/>
<gene>
    <name evidence="2" type="ORF">H0A61_00253</name>
</gene>
<dbReference type="Proteomes" id="UP000662904">
    <property type="component" value="Chromosome"/>
</dbReference>
<dbReference type="EMBL" id="CP059066">
    <property type="protein sequence ID" value="QSQ07934.1"/>
    <property type="molecule type" value="Genomic_DNA"/>
</dbReference>
<organism evidence="2 3">
    <name type="scientific">Koleobacter methoxysyntrophicus</name>
    <dbReference type="NCBI Taxonomy" id="2751313"/>
    <lineage>
        <taxon>Bacteria</taxon>
        <taxon>Bacillati</taxon>
        <taxon>Bacillota</taxon>
        <taxon>Clostridia</taxon>
        <taxon>Koleobacterales</taxon>
        <taxon>Koleobacteraceae</taxon>
        <taxon>Koleobacter</taxon>
    </lineage>
</organism>
<dbReference type="PANTHER" id="PTHR35586:SF1">
    <property type="entry name" value="SLL1691 PROTEIN"/>
    <property type="match status" value="1"/>
</dbReference>
<keyword evidence="3" id="KW-1185">Reference proteome</keyword>
<name>A0A8A0RJR1_9FIRM</name>
<evidence type="ECO:0000259" key="1">
    <source>
        <dbReference type="Pfam" id="PF14261"/>
    </source>
</evidence>
<reference evidence="2" key="1">
    <citation type="submission" date="2020-07" db="EMBL/GenBank/DDBJ databases">
        <title>Koleobacter methoxysyntrophicus gen. nov., sp. nov., a novel anaerobic bacterium isolated from deep subsurface oil field and proposal of Koleobacterales ord. nov. in the phylum Firmicutes.</title>
        <authorList>
            <person name="Sakamoto S."/>
            <person name="Tamaki H."/>
        </authorList>
    </citation>
    <scope>NUCLEOTIDE SEQUENCE</scope>
    <source>
        <strain evidence="2">NRmbB1</strain>
    </source>
</reference>
<dbReference type="InterPro" id="IPR025587">
    <property type="entry name" value="DUF4351"/>
</dbReference>
<accession>A0A8A0RJR1</accession>
<dbReference type="AlphaFoldDB" id="A0A8A0RJR1"/>
<protein>
    <recommendedName>
        <fullName evidence="1">DUF4351 domain-containing protein</fullName>
    </recommendedName>
</protein>
<dbReference type="RefSeq" id="WP_206708177.1">
    <property type="nucleotide sequence ID" value="NZ_CP059066.1"/>
</dbReference>
<dbReference type="PANTHER" id="PTHR35586">
    <property type="entry name" value="SLL1691 PROTEIN"/>
    <property type="match status" value="1"/>
</dbReference>
<sequence length="227" mass="26420">MIYDARLYEQFPGEINTAVIYTGDRELKEVGPIQGGSLNYSPEIITLKTEGIEAVLHEEERKVLEKKQPDILKVLFSPLMVDRDRVEDTVKKAVKIIKKMEGEDRDRDKLLAALIVLVDKLVDENTLEKLWEEFSMLNFFRFAEKKFREEGLREGMKEGMKEGIKEGIREGIVEVIFRQLKKKFGDVPEDYRLKIRSLDKESLTDLSENILDINSLDDIDKFLNLKH</sequence>
<proteinExistence type="predicted"/>
<evidence type="ECO:0000313" key="2">
    <source>
        <dbReference type="EMBL" id="QSQ07934.1"/>
    </source>
</evidence>